<protein>
    <submittedName>
        <fullName evidence="1">Twin-arginine translocation signal domain-containing protein</fullName>
    </submittedName>
</protein>
<dbReference type="AlphaFoldDB" id="A0A6B1DXJ6"/>
<gene>
    <name evidence="1" type="ORF">F4Y08_15065</name>
</gene>
<dbReference type="InterPro" id="IPR006311">
    <property type="entry name" value="TAT_signal"/>
</dbReference>
<dbReference type="InterPro" id="IPR019546">
    <property type="entry name" value="TAT_signal_bac_arc"/>
</dbReference>
<dbReference type="NCBIfam" id="TIGR01409">
    <property type="entry name" value="TAT_signal_seq"/>
    <property type="match status" value="1"/>
</dbReference>
<comment type="caution">
    <text evidence="1">The sequence shown here is derived from an EMBL/GenBank/DDBJ whole genome shotgun (WGS) entry which is preliminary data.</text>
</comment>
<name>A0A6B1DXJ6_9CHLR</name>
<reference evidence="1" key="1">
    <citation type="submission" date="2019-09" db="EMBL/GenBank/DDBJ databases">
        <title>Characterisation of the sponge microbiome using genome-centric metagenomics.</title>
        <authorList>
            <person name="Engelberts J.P."/>
            <person name="Robbins S.J."/>
            <person name="De Goeij J.M."/>
            <person name="Aranda M."/>
            <person name="Bell S.C."/>
            <person name="Webster N.S."/>
        </authorList>
    </citation>
    <scope>NUCLEOTIDE SEQUENCE</scope>
    <source>
        <strain evidence="1">SB0662_bin_9</strain>
    </source>
</reference>
<proteinExistence type="predicted"/>
<organism evidence="1">
    <name type="scientific">Caldilineaceae bacterium SB0662_bin_9</name>
    <dbReference type="NCBI Taxonomy" id="2605258"/>
    <lineage>
        <taxon>Bacteria</taxon>
        <taxon>Bacillati</taxon>
        <taxon>Chloroflexota</taxon>
        <taxon>Caldilineae</taxon>
        <taxon>Caldilineales</taxon>
        <taxon>Caldilineaceae</taxon>
    </lineage>
</organism>
<dbReference type="PROSITE" id="PS51318">
    <property type="entry name" value="TAT"/>
    <property type="match status" value="1"/>
</dbReference>
<dbReference type="PROSITE" id="PS51257">
    <property type="entry name" value="PROKAR_LIPOPROTEIN"/>
    <property type="match status" value="1"/>
</dbReference>
<sequence>MNVNRRKLLSGAALVPVAAGVAACTITPEELTELRAQESSLPEP</sequence>
<dbReference type="EMBL" id="VXPY01000104">
    <property type="protein sequence ID" value="MYD91627.1"/>
    <property type="molecule type" value="Genomic_DNA"/>
</dbReference>
<evidence type="ECO:0000313" key="1">
    <source>
        <dbReference type="EMBL" id="MYD91627.1"/>
    </source>
</evidence>
<accession>A0A6B1DXJ6</accession>